<dbReference type="InterPro" id="IPR042122">
    <property type="entry name" value="Ser_AcTrfase_N_sf"/>
</dbReference>
<keyword evidence="2 4" id="KW-0808">Transferase</keyword>
<dbReference type="Gene3D" id="2.160.10.10">
    <property type="entry name" value="Hexapeptide repeat proteins"/>
    <property type="match status" value="1"/>
</dbReference>
<comment type="caution">
    <text evidence="4">The sequence shown here is derived from an EMBL/GenBank/DDBJ whole genome shotgun (WGS) entry which is preliminary data.</text>
</comment>
<evidence type="ECO:0000256" key="2">
    <source>
        <dbReference type="ARBA" id="ARBA00022679"/>
    </source>
</evidence>
<keyword evidence="1" id="KW-0028">Amino-acid biosynthesis</keyword>
<dbReference type="InterPro" id="IPR011004">
    <property type="entry name" value="Trimer_LpxA-like_sf"/>
</dbReference>
<evidence type="ECO:0000256" key="1">
    <source>
        <dbReference type="ARBA" id="ARBA00022605"/>
    </source>
</evidence>
<sequence length="295" mass="32924">MNRTDILNQIQKNVERLSASDLPEYKYIPLHQKPSPSVLSLREVMLLLRKVIFPGFFGSEQEAQVDSIQYYTGVYLEQIYDLLHEQIYNGLCFEVDRCCDSKDRASRIAMDFINKIPHIKYLLSTDVKAILDGDPAAKSLSEIIFCYPAVHAILHQRVAHELLKLGVPVLPRIITEMAHSETGIDIHPGAQIGEYFSIDHGTGIVVGQTAIIGNHVRLYQGVTLGAKNFTLDEEGLPIDVPRHPIIEDYVTIYSNASILGRITIGKGSVIGGNIWLTHSVPPNSKVLQTRAVEDK</sequence>
<dbReference type="GO" id="GO:0008652">
    <property type="term" value="P:amino acid biosynthetic process"/>
    <property type="evidence" value="ECO:0007669"/>
    <property type="project" value="UniProtKB-KW"/>
</dbReference>
<dbReference type="EMBL" id="AGZO01000026">
    <property type="protein sequence ID" value="EKN10962.1"/>
    <property type="molecule type" value="Genomic_DNA"/>
</dbReference>
<dbReference type="Gene3D" id="1.10.3130.10">
    <property type="entry name" value="serine acetyltransferase, domain 1"/>
    <property type="match status" value="1"/>
</dbReference>
<dbReference type="InterPro" id="IPR045304">
    <property type="entry name" value="LbH_SAT"/>
</dbReference>
<protein>
    <submittedName>
        <fullName evidence="4">Serine O-acetyltransferase</fullName>
    </submittedName>
</protein>
<dbReference type="PATRIC" id="fig|999418.3.peg.3841"/>
<organism evidence="4 5">
    <name type="scientific">Parabacteroides goldsteinii CL02T12C30</name>
    <dbReference type="NCBI Taxonomy" id="999418"/>
    <lineage>
        <taxon>Bacteria</taxon>
        <taxon>Pseudomonadati</taxon>
        <taxon>Bacteroidota</taxon>
        <taxon>Bacteroidia</taxon>
        <taxon>Bacteroidales</taxon>
        <taxon>Tannerellaceae</taxon>
        <taxon>Parabacteroides</taxon>
    </lineage>
</organism>
<dbReference type="HOGENOM" id="CLU_051638_1_0_10"/>
<keyword evidence="3" id="KW-0012">Acyltransferase</keyword>
<evidence type="ECO:0000256" key="3">
    <source>
        <dbReference type="ARBA" id="ARBA00023315"/>
    </source>
</evidence>
<dbReference type="SUPFAM" id="SSF51161">
    <property type="entry name" value="Trimeric LpxA-like enzymes"/>
    <property type="match status" value="1"/>
</dbReference>
<dbReference type="Proteomes" id="UP000006330">
    <property type="component" value="Unassembled WGS sequence"/>
</dbReference>
<name>K5YC40_9BACT</name>
<dbReference type="GO" id="GO:0016746">
    <property type="term" value="F:acyltransferase activity"/>
    <property type="evidence" value="ECO:0007669"/>
    <property type="project" value="UniProtKB-KW"/>
</dbReference>
<dbReference type="RefSeq" id="WP_007656773.1">
    <property type="nucleotide sequence ID" value="NZ_JH976474.1"/>
</dbReference>
<accession>K5YC40</accession>
<dbReference type="OrthoDB" id="9801456at2"/>
<dbReference type="PANTHER" id="PTHR42811">
    <property type="entry name" value="SERINE ACETYLTRANSFERASE"/>
    <property type="match status" value="1"/>
</dbReference>
<reference evidence="4 5" key="1">
    <citation type="submission" date="2012-02" db="EMBL/GenBank/DDBJ databases">
        <title>The Genome Sequence of Parabacteroides goldsteinii CL02T12C30.</title>
        <authorList>
            <consortium name="The Broad Institute Genome Sequencing Platform"/>
            <person name="Earl A."/>
            <person name="Ward D."/>
            <person name="Feldgarden M."/>
            <person name="Gevers D."/>
            <person name="Zitomersky N.L."/>
            <person name="Coyne M.J."/>
            <person name="Comstock L.E."/>
            <person name="Young S.K."/>
            <person name="Zeng Q."/>
            <person name="Gargeya S."/>
            <person name="Fitzgerald M."/>
            <person name="Haas B."/>
            <person name="Abouelleil A."/>
            <person name="Alvarado L."/>
            <person name="Arachchi H.M."/>
            <person name="Berlin A."/>
            <person name="Chapman S.B."/>
            <person name="Gearin G."/>
            <person name="Goldberg J."/>
            <person name="Griggs A."/>
            <person name="Gujja S."/>
            <person name="Hansen M."/>
            <person name="Heiman D."/>
            <person name="Howarth C."/>
            <person name="Larimer J."/>
            <person name="Lui A."/>
            <person name="MacDonald P.J.P."/>
            <person name="McCowen C."/>
            <person name="Montmayeur A."/>
            <person name="Murphy C."/>
            <person name="Neiman D."/>
            <person name="Pearson M."/>
            <person name="Priest M."/>
            <person name="Roberts A."/>
            <person name="Saif S."/>
            <person name="Shea T."/>
            <person name="Sisk P."/>
            <person name="Stolte C."/>
            <person name="Sykes S."/>
            <person name="Wortman J."/>
            <person name="Nusbaum C."/>
            <person name="Birren B."/>
        </authorList>
    </citation>
    <scope>NUCLEOTIDE SEQUENCE [LARGE SCALE GENOMIC DNA]</scope>
    <source>
        <strain evidence="4 5">CL02T12C30</strain>
    </source>
</reference>
<gene>
    <name evidence="4" type="ORF">HMPREF1076_03769</name>
</gene>
<dbReference type="CDD" id="cd03354">
    <property type="entry name" value="LbH_SAT"/>
    <property type="match status" value="1"/>
</dbReference>
<evidence type="ECO:0000313" key="4">
    <source>
        <dbReference type="EMBL" id="EKN10962.1"/>
    </source>
</evidence>
<evidence type="ECO:0000313" key="5">
    <source>
        <dbReference type="Proteomes" id="UP000006330"/>
    </source>
</evidence>
<dbReference type="AlphaFoldDB" id="K5YC40"/>
<proteinExistence type="predicted"/>